<comment type="caution">
    <text evidence="2">The sequence shown here is derived from an EMBL/GenBank/DDBJ whole genome shotgun (WGS) entry which is preliminary data.</text>
</comment>
<dbReference type="EMBL" id="CAJNJA010023012">
    <property type="protein sequence ID" value="CAE7503936.1"/>
    <property type="molecule type" value="Genomic_DNA"/>
</dbReference>
<proteinExistence type="predicted"/>
<feature type="transmembrane region" description="Helical" evidence="1">
    <location>
        <begin position="12"/>
        <end position="33"/>
    </location>
</feature>
<gene>
    <name evidence="2" type="ORF">SNEC2469_LOCUS14365</name>
</gene>
<keyword evidence="3" id="KW-1185">Reference proteome</keyword>
<keyword evidence="1" id="KW-0812">Transmembrane</keyword>
<sequence>MKVAGSHADTQGAATAACAVVGAWVAALGLLFYGSWRALPSGPVSRAAAAAAARQVGRWHQVVALLTWCEIDKDRRLDIPGAMLAASCLEEVRSPRTALQRLFEEVSSSAVLLLSERREL</sequence>
<keyword evidence="1" id="KW-1133">Transmembrane helix</keyword>
<dbReference type="OrthoDB" id="10562139at2759"/>
<accession>A0A812SXU6</accession>
<evidence type="ECO:0000313" key="3">
    <source>
        <dbReference type="Proteomes" id="UP000601435"/>
    </source>
</evidence>
<organism evidence="2 3">
    <name type="scientific">Symbiodinium necroappetens</name>
    <dbReference type="NCBI Taxonomy" id="1628268"/>
    <lineage>
        <taxon>Eukaryota</taxon>
        <taxon>Sar</taxon>
        <taxon>Alveolata</taxon>
        <taxon>Dinophyceae</taxon>
        <taxon>Suessiales</taxon>
        <taxon>Symbiodiniaceae</taxon>
        <taxon>Symbiodinium</taxon>
    </lineage>
</organism>
<protein>
    <submittedName>
        <fullName evidence="2">Uncharacterized protein</fullName>
    </submittedName>
</protein>
<evidence type="ECO:0000313" key="2">
    <source>
        <dbReference type="EMBL" id="CAE7503936.1"/>
    </source>
</evidence>
<keyword evidence="1" id="KW-0472">Membrane</keyword>
<reference evidence="2" key="1">
    <citation type="submission" date="2021-02" db="EMBL/GenBank/DDBJ databases">
        <authorList>
            <person name="Dougan E. K."/>
            <person name="Rhodes N."/>
            <person name="Thang M."/>
            <person name="Chan C."/>
        </authorList>
    </citation>
    <scope>NUCLEOTIDE SEQUENCE</scope>
</reference>
<dbReference type="AlphaFoldDB" id="A0A812SXU6"/>
<name>A0A812SXU6_9DINO</name>
<evidence type="ECO:0000256" key="1">
    <source>
        <dbReference type="SAM" id="Phobius"/>
    </source>
</evidence>
<dbReference type="Proteomes" id="UP000601435">
    <property type="component" value="Unassembled WGS sequence"/>
</dbReference>